<evidence type="ECO:0000256" key="2">
    <source>
        <dbReference type="ARBA" id="ARBA00022801"/>
    </source>
</evidence>
<dbReference type="Pfam" id="PF01367">
    <property type="entry name" value="5_3_exonuc"/>
    <property type="match status" value="1"/>
</dbReference>
<dbReference type="InterPro" id="IPR020045">
    <property type="entry name" value="DNA_polI_H3TH"/>
</dbReference>
<keyword evidence="2" id="KW-0378">Hydrolase</keyword>
<dbReference type="InterPro" id="IPR029060">
    <property type="entry name" value="PIN-like_dom_sf"/>
</dbReference>
<feature type="domain" description="5'-3' exonuclease" evidence="4">
    <location>
        <begin position="5"/>
        <end position="268"/>
    </location>
</feature>
<gene>
    <name evidence="5" type="ORF">ACHINZ_5820</name>
</gene>
<dbReference type="Gene3D" id="3.40.50.1010">
    <property type="entry name" value="5'-nuclease"/>
    <property type="match status" value="1"/>
</dbReference>
<reference evidence="5" key="1">
    <citation type="journal article" date="2023" name="Front. Microbiol.">
        <title>Genome analysis of Candidatus Aschnera chinzeii, the bacterial endosymbiont of the blood-sucking bat fly Penicillidia jenynsii (Insecta: Diptera: Nycteribiidae).</title>
        <authorList>
            <person name="Koga R."/>
            <person name="Moriyama M."/>
            <person name="Nozaki T."/>
            <person name="Fukatsu T."/>
        </authorList>
    </citation>
    <scope>NUCLEOTIDE SEQUENCE</scope>
    <source>
        <strain evidence="5">Kw-01</strain>
    </source>
</reference>
<reference evidence="5" key="2">
    <citation type="submission" date="2023-10" db="EMBL/GenBank/DDBJ databases">
        <authorList>
            <person name="Koga R."/>
            <person name="Fukatsu T."/>
        </authorList>
    </citation>
    <scope>NUCLEOTIDE SEQUENCE</scope>
    <source>
        <strain evidence="5">Kw-01</strain>
    </source>
</reference>
<evidence type="ECO:0000256" key="3">
    <source>
        <dbReference type="ARBA" id="ARBA00023125"/>
    </source>
</evidence>
<dbReference type="PANTHER" id="PTHR42646:SF2">
    <property type="entry name" value="5'-3' EXONUCLEASE FAMILY PROTEIN"/>
    <property type="match status" value="1"/>
</dbReference>
<dbReference type="FunFam" id="1.10.150.20:FF:000003">
    <property type="entry name" value="DNA polymerase I"/>
    <property type="match status" value="1"/>
</dbReference>
<dbReference type="InterPro" id="IPR036279">
    <property type="entry name" value="5-3_exonuclease_C_sf"/>
</dbReference>
<keyword evidence="1" id="KW-0540">Nuclease</keyword>
<evidence type="ECO:0000256" key="1">
    <source>
        <dbReference type="ARBA" id="ARBA00022722"/>
    </source>
</evidence>
<protein>
    <recommendedName>
        <fullName evidence="4">5'-3' exonuclease domain-containing protein</fullName>
    </recommendedName>
</protein>
<dbReference type="InterPro" id="IPR002421">
    <property type="entry name" value="5-3_exonuclease"/>
</dbReference>
<organism evidence="5">
    <name type="scientific">Candidatus Aschnera chinzeii</name>
    <dbReference type="NCBI Taxonomy" id="1485666"/>
    <lineage>
        <taxon>Bacteria</taxon>
        <taxon>Pseudomonadati</taxon>
        <taxon>Pseudomonadota</taxon>
        <taxon>Gammaproteobacteria</taxon>
        <taxon>Enterobacterales</taxon>
        <taxon>Enterobacteriaceae</taxon>
        <taxon>Candidatus Aschnera</taxon>
    </lineage>
</organism>
<dbReference type="GO" id="GO:0033567">
    <property type="term" value="P:DNA replication, Okazaki fragment processing"/>
    <property type="evidence" value="ECO:0007669"/>
    <property type="project" value="InterPro"/>
</dbReference>
<dbReference type="CDD" id="cd09859">
    <property type="entry name" value="PIN_53EXO"/>
    <property type="match status" value="1"/>
</dbReference>
<dbReference type="CDD" id="cd09898">
    <property type="entry name" value="H3TH_53EXO"/>
    <property type="match status" value="1"/>
</dbReference>
<dbReference type="GO" id="GO:0003677">
    <property type="term" value="F:DNA binding"/>
    <property type="evidence" value="ECO:0007669"/>
    <property type="project" value="UniProtKB-KW"/>
</dbReference>
<proteinExistence type="predicted"/>
<dbReference type="GO" id="GO:0008409">
    <property type="term" value="F:5'-3' exonuclease activity"/>
    <property type="evidence" value="ECO:0007669"/>
    <property type="project" value="InterPro"/>
</dbReference>
<dbReference type="EMBL" id="AP028961">
    <property type="protein sequence ID" value="BET44907.1"/>
    <property type="molecule type" value="Genomic_DNA"/>
</dbReference>
<dbReference type="InterPro" id="IPR020046">
    <property type="entry name" value="5-3_exonucl_a-hlix_arch_N"/>
</dbReference>
<sequence>MNNLKKNTCILIDTTFYLYKTYYTFPSLYNKFNEPTGAIYGILNLLNKILTQYPTQYIVLIFDSKEPTFRHKIYKKYKSHRLPMPINLRRQIMPIYQIIKAMGIPNITIPGIEADDIIGTIASYMSKENFFVLISSGDKDMAQLVTNNINLLDTNTNSILGPLEIHNKYGIKPELIIDLIALMGDKSDNIPGIPGIGKKTAILLLTKIGNLKQIYHNITIIDTLNIKGSKKITDKLITYKNNALLSYKLATIETNISLLKDNNLFKIKKPNITQLYTLFKHYELKQWLKILTKNNWLTKY</sequence>
<evidence type="ECO:0000313" key="5">
    <source>
        <dbReference type="EMBL" id="BET44907.1"/>
    </source>
</evidence>
<dbReference type="SUPFAM" id="SSF47807">
    <property type="entry name" value="5' to 3' exonuclease, C-terminal subdomain"/>
    <property type="match status" value="1"/>
</dbReference>
<accession>A0AAT9G5A3</accession>
<dbReference type="GO" id="GO:0017108">
    <property type="term" value="F:5'-flap endonuclease activity"/>
    <property type="evidence" value="ECO:0007669"/>
    <property type="project" value="InterPro"/>
</dbReference>
<evidence type="ECO:0000259" key="4">
    <source>
        <dbReference type="SMART" id="SM00475"/>
    </source>
</evidence>
<dbReference type="SUPFAM" id="SSF88723">
    <property type="entry name" value="PIN domain-like"/>
    <property type="match status" value="1"/>
</dbReference>
<dbReference type="InterPro" id="IPR038969">
    <property type="entry name" value="FEN"/>
</dbReference>
<dbReference type="SMART" id="SM00475">
    <property type="entry name" value="53EXOc"/>
    <property type="match status" value="1"/>
</dbReference>
<dbReference type="SMART" id="SM00279">
    <property type="entry name" value="HhH2"/>
    <property type="match status" value="1"/>
</dbReference>
<dbReference type="PANTHER" id="PTHR42646">
    <property type="entry name" value="FLAP ENDONUCLEASE XNI"/>
    <property type="match status" value="1"/>
</dbReference>
<keyword evidence="3" id="KW-0238">DNA-binding</keyword>
<dbReference type="Pfam" id="PF02739">
    <property type="entry name" value="5_3_exonuc_N"/>
    <property type="match status" value="1"/>
</dbReference>
<name>A0AAT9G5A3_9ENTR</name>
<dbReference type="Gene3D" id="1.10.150.20">
    <property type="entry name" value="5' to 3' exonuclease, C-terminal subdomain"/>
    <property type="match status" value="1"/>
</dbReference>
<dbReference type="InterPro" id="IPR008918">
    <property type="entry name" value="HhH2"/>
</dbReference>
<dbReference type="AlphaFoldDB" id="A0AAT9G5A3"/>